<evidence type="ECO:0000313" key="5">
    <source>
        <dbReference type="Proteomes" id="UP000239724"/>
    </source>
</evidence>
<dbReference type="PANTHER" id="PTHR41517:SF1">
    <property type="entry name" value="CUPIN"/>
    <property type="match status" value="1"/>
</dbReference>
<evidence type="ECO:0000256" key="1">
    <source>
        <dbReference type="ARBA" id="ARBA00022964"/>
    </source>
</evidence>
<keyword evidence="5" id="KW-1185">Reference proteome</keyword>
<comment type="caution">
    <text evidence="4">The sequence shown here is derived from an EMBL/GenBank/DDBJ whole genome shotgun (WGS) entry which is preliminary data.</text>
</comment>
<proteinExistence type="predicted"/>
<gene>
    <name evidence="4" type="ORF">CCS01_22660</name>
</gene>
<protein>
    <submittedName>
        <fullName evidence="4">Cupin</fullName>
    </submittedName>
</protein>
<reference evidence="4 5" key="1">
    <citation type="journal article" date="2018" name="Arch. Microbiol.">
        <title>New insights into the metabolic potential of the phototrophic purple bacterium Rhodopila globiformis DSM 161(T) from its draft genome sequence and evidence for a vanadium-dependent nitrogenase.</title>
        <authorList>
            <person name="Imhoff J.F."/>
            <person name="Rahn T."/>
            <person name="Kunzel S."/>
            <person name="Neulinger S.C."/>
        </authorList>
    </citation>
    <scope>NUCLEOTIDE SEQUENCE [LARGE SCALE GENOMIC DNA]</scope>
    <source>
        <strain evidence="4 5">DSM 161</strain>
    </source>
</reference>
<dbReference type="InterPro" id="IPR011051">
    <property type="entry name" value="RmlC_Cupin_sf"/>
</dbReference>
<dbReference type="InterPro" id="IPR014710">
    <property type="entry name" value="RmlC-like_jellyroll"/>
</dbReference>
<dbReference type="CDD" id="cd02216">
    <property type="entry name" value="cupin_GDO-like_N"/>
    <property type="match status" value="1"/>
</dbReference>
<dbReference type="InterPro" id="IPR013096">
    <property type="entry name" value="Cupin_2"/>
</dbReference>
<keyword evidence="1" id="KW-0223">Dioxygenase</keyword>
<dbReference type="PANTHER" id="PTHR41517">
    <property type="entry name" value="1,2-DIOXYGENASE PROTEIN-RELATED"/>
    <property type="match status" value="1"/>
</dbReference>
<sequence length="356" mass="38332">MTDTQTQAAPALGTLEDLPAGYRAAMTARNLVPLWPSMRAFLPHGAPRPQTRPTLWRYADVRPLLLQAGELTPIEKAERRVLVFANPGHGLDGLHCTGTIYVGMQLILPGETAPSHRHTPSAVRLVVEGEGGFTVVNGERLPMQRGDLILTPALQWHEHSHTGTGPVVWLDALDVPVVLAMEASYALEGKPQTVRNAPDASATRYRRAGLVPYASLDARPGPYPLLRWPWSEVRPALEALAGDTPAGQPVHLGYVNPETGAECLPTLGFSALMLRPGEDMALPRDSASAVFHVVTGTLQAEVAGTPLAAEDADVIAAPAHAPVRLANRSVSKPAFLFRIDDAPLQRRIGIYERFSA</sequence>
<evidence type="ECO:0000313" key="4">
    <source>
        <dbReference type="EMBL" id="PPQ29042.1"/>
    </source>
</evidence>
<keyword evidence="2" id="KW-0560">Oxidoreductase</keyword>
<feature type="domain" description="Cupin type-2" evidence="3">
    <location>
        <begin position="105"/>
        <end position="171"/>
    </location>
</feature>
<organism evidence="4 5">
    <name type="scientific">Rhodopila globiformis</name>
    <name type="common">Rhodopseudomonas globiformis</name>
    <dbReference type="NCBI Taxonomy" id="1071"/>
    <lineage>
        <taxon>Bacteria</taxon>
        <taxon>Pseudomonadati</taxon>
        <taxon>Pseudomonadota</taxon>
        <taxon>Alphaproteobacteria</taxon>
        <taxon>Acetobacterales</taxon>
        <taxon>Acetobacteraceae</taxon>
        <taxon>Rhodopila</taxon>
    </lineage>
</organism>
<name>A0A2S6N371_RHOGL</name>
<dbReference type="Pfam" id="PF07883">
    <property type="entry name" value="Cupin_2"/>
    <property type="match status" value="1"/>
</dbReference>
<dbReference type="InterPro" id="IPR047183">
    <property type="entry name" value="GDO-like"/>
</dbReference>
<dbReference type="Proteomes" id="UP000239724">
    <property type="component" value="Unassembled WGS sequence"/>
</dbReference>
<evidence type="ECO:0000259" key="3">
    <source>
        <dbReference type="Pfam" id="PF07883"/>
    </source>
</evidence>
<dbReference type="EMBL" id="NHRY01000234">
    <property type="protein sequence ID" value="PPQ29042.1"/>
    <property type="molecule type" value="Genomic_DNA"/>
</dbReference>
<dbReference type="SUPFAM" id="SSF51182">
    <property type="entry name" value="RmlC-like cupins"/>
    <property type="match status" value="1"/>
</dbReference>
<dbReference type="RefSeq" id="WP_104521096.1">
    <property type="nucleotide sequence ID" value="NZ_NHRY01000234.1"/>
</dbReference>
<accession>A0A2S6N371</accession>
<dbReference type="Gene3D" id="2.60.120.10">
    <property type="entry name" value="Jelly Rolls"/>
    <property type="match status" value="1"/>
</dbReference>
<dbReference type="GO" id="GO:0051213">
    <property type="term" value="F:dioxygenase activity"/>
    <property type="evidence" value="ECO:0007669"/>
    <property type="project" value="UniProtKB-KW"/>
</dbReference>
<evidence type="ECO:0000256" key="2">
    <source>
        <dbReference type="ARBA" id="ARBA00023002"/>
    </source>
</evidence>
<dbReference type="AlphaFoldDB" id="A0A2S6N371"/>
<dbReference type="OrthoDB" id="285029at2"/>